<dbReference type="GeneID" id="62763162"/>
<dbReference type="Proteomes" id="UP000240258">
    <property type="component" value="Chromosome"/>
</dbReference>
<reference evidence="2" key="1">
    <citation type="journal article" date="2018" name="MSphere">
        <title>Fusobacterium Genomics Using MinION and Illumina Sequencing Enables Genome Completion and Correction.</title>
        <authorList>
            <person name="Todd S.M."/>
            <person name="Settlage R.E."/>
            <person name="Lahmers K.K."/>
            <person name="Slade D.J."/>
        </authorList>
    </citation>
    <scope>NUCLEOTIDE SEQUENCE [LARGE SCALE GENOMIC DNA]</scope>
    <source>
        <strain evidence="2">ATCC 9817</strain>
    </source>
</reference>
<accession>A0ABN5JDY7</accession>
<sequence>MTRREVLRGEIKYLKNFLGIDTNTGKLDSIEECRGAIINIINEKARVISANEKAATDDIKGKYYTLLAEHKILQQNYTDLLAILKNIQVQSKKKSFFKRLFGGK</sequence>
<proteinExistence type="predicted"/>
<gene>
    <name evidence="1" type="ORF">C4N19_06470</name>
</gene>
<evidence type="ECO:0000313" key="2">
    <source>
        <dbReference type="Proteomes" id="UP000240258"/>
    </source>
</evidence>
<dbReference type="EMBL" id="CP028102">
    <property type="protein sequence ID" value="AVQ18753.1"/>
    <property type="molecule type" value="Genomic_DNA"/>
</dbReference>
<keyword evidence="2" id="KW-1185">Reference proteome</keyword>
<organism evidence="1 2">
    <name type="scientific">Fusobacterium mortiferum ATCC 9817</name>
    <dbReference type="NCBI Taxonomy" id="469616"/>
    <lineage>
        <taxon>Bacteria</taxon>
        <taxon>Fusobacteriati</taxon>
        <taxon>Fusobacteriota</taxon>
        <taxon>Fusobacteriia</taxon>
        <taxon>Fusobacteriales</taxon>
        <taxon>Fusobacteriaceae</taxon>
        <taxon>Fusobacterium</taxon>
    </lineage>
</organism>
<protein>
    <submittedName>
        <fullName evidence="1">Uncharacterized protein</fullName>
    </submittedName>
</protein>
<dbReference type="RefSeq" id="WP_005884219.1">
    <property type="nucleotide sequence ID" value="NZ_CP028102.1"/>
</dbReference>
<evidence type="ECO:0000313" key="1">
    <source>
        <dbReference type="EMBL" id="AVQ18753.1"/>
    </source>
</evidence>
<name>A0ABN5JDY7_FUSMR</name>